<reference evidence="10 11" key="1">
    <citation type="journal article" date="2020" name="Appl. Microbiol. Biotechnol.">
        <title>Targeted gene deletion in Brettanomyces bruxellensis with an expression-free CRISPR-Cas9 system.</title>
        <authorList>
            <person name="Varela C."/>
            <person name="Bartel C."/>
            <person name="Onetto C."/>
            <person name="Borneman A."/>
        </authorList>
    </citation>
    <scope>NUCLEOTIDE SEQUENCE [LARGE SCALE GENOMIC DNA]</scope>
    <source>
        <strain evidence="10 11">AWRI1613</strain>
    </source>
</reference>
<comment type="function">
    <text evidence="7">DNA-dependent RNA polymerase which catalyzes the transcription of DNA into RNA using the four ribonucleoside triphosphates as substrates.</text>
</comment>
<accession>A0A8H6EZK5</accession>
<name>A0A8H6EZK5_DEKBR</name>
<feature type="compositionally biased region" description="Low complexity" evidence="8">
    <location>
        <begin position="226"/>
        <end position="267"/>
    </location>
</feature>
<dbReference type="GO" id="GO:0045948">
    <property type="term" value="P:positive regulation of translational initiation"/>
    <property type="evidence" value="ECO:0007669"/>
    <property type="project" value="TreeGrafter"/>
</dbReference>
<dbReference type="Pfam" id="PF00018">
    <property type="entry name" value="SH3_1"/>
    <property type="match status" value="1"/>
</dbReference>
<feature type="region of interest" description="Disordered" evidence="8">
    <location>
        <begin position="128"/>
        <end position="158"/>
    </location>
</feature>
<dbReference type="EMBL" id="JABCYN010000002">
    <property type="protein sequence ID" value="KAF6016255.1"/>
    <property type="molecule type" value="Genomic_DNA"/>
</dbReference>
<proteinExistence type="inferred from homology"/>
<dbReference type="GO" id="GO:0003727">
    <property type="term" value="F:single-stranded RNA binding"/>
    <property type="evidence" value="ECO:0007669"/>
    <property type="project" value="TreeGrafter"/>
</dbReference>
<dbReference type="SUPFAM" id="SSF50044">
    <property type="entry name" value="SH3-domain"/>
    <property type="match status" value="1"/>
</dbReference>
<dbReference type="PROSITE" id="PS50002">
    <property type="entry name" value="SH3"/>
    <property type="match status" value="1"/>
</dbReference>
<evidence type="ECO:0000256" key="4">
    <source>
        <dbReference type="ARBA" id="ARBA00022478"/>
    </source>
</evidence>
<evidence type="ECO:0000256" key="7">
    <source>
        <dbReference type="RuleBase" id="RU369086"/>
    </source>
</evidence>
<dbReference type="CDD" id="cd04329">
    <property type="entry name" value="RNAP_II_Rpb7_N"/>
    <property type="match status" value="1"/>
</dbReference>
<dbReference type="AlphaFoldDB" id="A0A8H6EZK5"/>
<dbReference type="GO" id="GO:0031369">
    <property type="term" value="F:translation initiation factor binding"/>
    <property type="evidence" value="ECO:0007669"/>
    <property type="project" value="TreeGrafter"/>
</dbReference>
<protein>
    <recommendedName>
        <fullName evidence="7">DNA-directed RNA polymerase subunit</fullName>
    </recommendedName>
</protein>
<evidence type="ECO:0000259" key="9">
    <source>
        <dbReference type="PROSITE" id="PS50002"/>
    </source>
</evidence>
<evidence type="ECO:0000313" key="10">
    <source>
        <dbReference type="EMBL" id="KAF6016255.1"/>
    </source>
</evidence>
<comment type="similarity">
    <text evidence="2">Belongs to the eukaryotic RPB7/RPC8 RNA polymerase subunit family.</text>
</comment>
<organism evidence="10 11">
    <name type="scientific">Dekkera bruxellensis</name>
    <name type="common">Brettanomyces custersii</name>
    <dbReference type="NCBI Taxonomy" id="5007"/>
    <lineage>
        <taxon>Eukaryota</taxon>
        <taxon>Fungi</taxon>
        <taxon>Dikarya</taxon>
        <taxon>Ascomycota</taxon>
        <taxon>Saccharomycotina</taxon>
        <taxon>Pichiomycetes</taxon>
        <taxon>Pichiales</taxon>
        <taxon>Pichiaceae</taxon>
        <taxon>Brettanomyces</taxon>
    </lineage>
</organism>
<sequence>MFFIKDLSLNLTLHPSYFGPNMKQYLRQKLLTDVEGTCTGQFGYIICVLDCMNIDVGKGRILTGNSGYAEFKVKYRAVVWKPFKGEVVDAVVSSVNIITKDLYDEILRQLPGKYTPGMIPADVHKVESAPTQAPQNEKKQEFGSANSAQAPPPYSEQSSNDKIYVEALYAYRPQQPEDMELQVGDKIEVIEKLSPSWWRGTCGSRSGIFPSNYVKELGNFEKDQKQQSSAFQPPPQQMQVQQQQQPAYFSQGPQQFMTPQMQQQPQQETEHHSNTNDTLHKFGSKLGNAAIFGAGATIGSDLVNSIF</sequence>
<gene>
    <name evidence="10" type="ORF">HII12_000153</name>
</gene>
<dbReference type="Proteomes" id="UP000568158">
    <property type="component" value="Unassembled WGS sequence"/>
</dbReference>
<feature type="compositionally biased region" description="Polar residues" evidence="8">
    <location>
        <begin position="143"/>
        <end position="158"/>
    </location>
</feature>
<evidence type="ECO:0000256" key="6">
    <source>
        <dbReference type="PROSITE-ProRule" id="PRU00192"/>
    </source>
</evidence>
<feature type="compositionally biased region" description="Basic and acidic residues" evidence="8">
    <location>
        <begin position="268"/>
        <end position="280"/>
    </location>
</feature>
<dbReference type="InterPro" id="IPR001452">
    <property type="entry name" value="SH3_domain"/>
</dbReference>
<comment type="subcellular location">
    <subcellularLocation>
        <location evidence="1 7">Nucleus</location>
    </subcellularLocation>
</comment>
<evidence type="ECO:0000256" key="8">
    <source>
        <dbReference type="SAM" id="MobiDB-lite"/>
    </source>
</evidence>
<dbReference type="PANTHER" id="PTHR12709">
    <property type="entry name" value="DNA-DIRECTED RNA POLYMERASE II, III"/>
    <property type="match status" value="1"/>
</dbReference>
<dbReference type="InterPro" id="IPR005576">
    <property type="entry name" value="Rpb7-like_N"/>
</dbReference>
<feature type="domain" description="SH3" evidence="9">
    <location>
        <begin position="160"/>
        <end position="219"/>
    </location>
</feature>
<feature type="region of interest" description="Disordered" evidence="8">
    <location>
        <begin position="222"/>
        <end position="281"/>
    </location>
</feature>
<dbReference type="SUPFAM" id="SSF88798">
    <property type="entry name" value="N-terminal, heterodimerisation domain of RBP7 (RpoE)"/>
    <property type="match status" value="1"/>
</dbReference>
<keyword evidence="4 7" id="KW-0240">DNA-directed RNA polymerase</keyword>
<dbReference type="Gene3D" id="2.30.30.40">
    <property type="entry name" value="SH3 Domains"/>
    <property type="match status" value="1"/>
</dbReference>
<evidence type="ECO:0000256" key="2">
    <source>
        <dbReference type="ARBA" id="ARBA00009307"/>
    </source>
</evidence>
<dbReference type="InterPro" id="IPR036028">
    <property type="entry name" value="SH3-like_dom_sf"/>
</dbReference>
<dbReference type="Pfam" id="PF03876">
    <property type="entry name" value="SHS2_Rpb7-N"/>
    <property type="match status" value="1"/>
</dbReference>
<dbReference type="PRINTS" id="PR00452">
    <property type="entry name" value="SH3DOMAIN"/>
</dbReference>
<dbReference type="PANTHER" id="PTHR12709:SF4">
    <property type="entry name" value="DNA-DIRECTED RNA POLYMERASE II SUBUNIT RPB7"/>
    <property type="match status" value="1"/>
</dbReference>
<keyword evidence="7" id="KW-0539">Nucleus</keyword>
<dbReference type="PRINTS" id="PR00499">
    <property type="entry name" value="P67PHOX"/>
</dbReference>
<dbReference type="FunFam" id="3.30.1490.120:FF:000001">
    <property type="entry name" value="DNA-directed RNA polymerase II subunit RPB7"/>
    <property type="match status" value="1"/>
</dbReference>
<dbReference type="GO" id="GO:0003697">
    <property type="term" value="F:single-stranded DNA binding"/>
    <property type="evidence" value="ECO:0007669"/>
    <property type="project" value="TreeGrafter"/>
</dbReference>
<evidence type="ECO:0000256" key="5">
    <source>
        <dbReference type="ARBA" id="ARBA00023163"/>
    </source>
</evidence>
<keyword evidence="5 7" id="KW-0804">Transcription</keyword>
<dbReference type="GO" id="GO:0006367">
    <property type="term" value="P:transcription initiation at RNA polymerase II promoter"/>
    <property type="evidence" value="ECO:0007669"/>
    <property type="project" value="TreeGrafter"/>
</dbReference>
<dbReference type="InterPro" id="IPR036898">
    <property type="entry name" value="RNA_pol_Rpb7-like_N_sf"/>
</dbReference>
<dbReference type="GO" id="GO:0005665">
    <property type="term" value="C:RNA polymerase II, core complex"/>
    <property type="evidence" value="ECO:0007669"/>
    <property type="project" value="TreeGrafter"/>
</dbReference>
<comment type="caution">
    <text evidence="10">The sequence shown here is derived from an EMBL/GenBank/DDBJ whole genome shotgun (WGS) entry which is preliminary data.</text>
</comment>
<evidence type="ECO:0000256" key="1">
    <source>
        <dbReference type="ARBA" id="ARBA00004123"/>
    </source>
</evidence>
<dbReference type="GO" id="GO:0000932">
    <property type="term" value="C:P-body"/>
    <property type="evidence" value="ECO:0007669"/>
    <property type="project" value="TreeGrafter"/>
</dbReference>
<dbReference type="InterPro" id="IPR045113">
    <property type="entry name" value="Rpb7-like"/>
</dbReference>
<evidence type="ECO:0000256" key="3">
    <source>
        <dbReference type="ARBA" id="ARBA00022443"/>
    </source>
</evidence>
<dbReference type="CDD" id="cd00174">
    <property type="entry name" value="SH3"/>
    <property type="match status" value="1"/>
</dbReference>
<evidence type="ECO:0000313" key="11">
    <source>
        <dbReference type="Proteomes" id="UP000568158"/>
    </source>
</evidence>
<keyword evidence="3 6" id="KW-0728">SH3 domain</keyword>
<dbReference type="Gene3D" id="3.30.1490.120">
    <property type="entry name" value="RNA polymerase Rpb7-like, N-terminal domain"/>
    <property type="match status" value="1"/>
</dbReference>
<dbReference type="GO" id="GO:0060213">
    <property type="term" value="P:positive regulation of nuclear-transcribed mRNA poly(A) tail shortening"/>
    <property type="evidence" value="ECO:0007669"/>
    <property type="project" value="TreeGrafter"/>
</dbReference>
<dbReference type="SMART" id="SM00326">
    <property type="entry name" value="SH3"/>
    <property type="match status" value="1"/>
</dbReference>